<protein>
    <submittedName>
        <fullName evidence="5">MFS transporter</fullName>
    </submittedName>
</protein>
<feature type="transmembrane region" description="Helical" evidence="4">
    <location>
        <begin position="76"/>
        <end position="95"/>
    </location>
</feature>
<dbReference type="Proteomes" id="UP000216113">
    <property type="component" value="Unassembled WGS sequence"/>
</dbReference>
<feature type="transmembrane region" description="Helical" evidence="4">
    <location>
        <begin position="245"/>
        <end position="266"/>
    </location>
</feature>
<gene>
    <name evidence="5" type="ORF">CJF43_11735</name>
</gene>
<dbReference type="EMBL" id="NQKL01000008">
    <property type="protein sequence ID" value="OZY41432.1"/>
    <property type="molecule type" value="Genomic_DNA"/>
</dbReference>
<evidence type="ECO:0000313" key="5">
    <source>
        <dbReference type="EMBL" id="OZY41432.1"/>
    </source>
</evidence>
<reference evidence="5 6" key="1">
    <citation type="submission" date="2017-08" db="EMBL/GenBank/DDBJ databases">
        <title>Genomic and metabolic characterisation of spoilage-associated Pseudomonas species.</title>
        <authorList>
            <person name="Stanborough T."/>
            <person name="Fegan N."/>
            <person name="Powell S.M."/>
            <person name="Singh T."/>
            <person name="Tamplin M.L."/>
            <person name="Chandry P.S."/>
        </authorList>
    </citation>
    <scope>NUCLEOTIDE SEQUENCE [LARGE SCALE GENOMIC DNA]</scope>
    <source>
        <strain evidence="5 6">F1820</strain>
    </source>
</reference>
<evidence type="ECO:0000256" key="4">
    <source>
        <dbReference type="SAM" id="Phobius"/>
    </source>
</evidence>
<sequence>MNMSGRKTLAIMLAASFASTIGGLPFNTLPILLGSMVDSLGFSVEQIGLLGAVCFAGYLLGTLMAVVLIDRLNWRWLTLGCATGAAAAYWMSSWLPPTAQLPLWALIGFFAALMTCLGMRIMGEMANKERALGLRLGIELGVVAAVLFALPSLVIAYFHYTGAVVMLAAIILLLSLSALALPKREDFIDQGRLPQGGSVLSRFQFPPAAYAALGFFFLFGAGQIGLWAFLERLGHGLALQPTELGIVFAVLKLLGGAAALILAAVGDRLGVRAPHIIVMLVLGTGLLLLGNAEGFVMYAAGAWIWEVGFTWGCVYQTAAIARLDRSGRSIMLIPGAFALSSMAGPALAGQLVGQGYTMLLWIAAACAVIPVLAFTCLLARRLGGEGVEVEQVVVAV</sequence>
<feature type="transmembrane region" description="Helical" evidence="4">
    <location>
        <begin position="358"/>
        <end position="379"/>
    </location>
</feature>
<dbReference type="InterPro" id="IPR011701">
    <property type="entry name" value="MFS"/>
</dbReference>
<dbReference type="Gene3D" id="1.20.1250.20">
    <property type="entry name" value="MFS general substrate transporter like domains"/>
    <property type="match status" value="2"/>
</dbReference>
<comment type="caution">
    <text evidence="5">The sequence shown here is derived from an EMBL/GenBank/DDBJ whole genome shotgun (WGS) entry which is preliminary data.</text>
</comment>
<feature type="transmembrane region" description="Helical" evidence="4">
    <location>
        <begin position="330"/>
        <end position="352"/>
    </location>
</feature>
<dbReference type="GO" id="GO:0022857">
    <property type="term" value="F:transmembrane transporter activity"/>
    <property type="evidence" value="ECO:0007669"/>
    <property type="project" value="InterPro"/>
</dbReference>
<keyword evidence="2 4" id="KW-1133">Transmembrane helix</keyword>
<feature type="transmembrane region" description="Helical" evidence="4">
    <location>
        <begin position="295"/>
        <end position="318"/>
    </location>
</feature>
<keyword evidence="3 4" id="KW-0472">Membrane</keyword>
<evidence type="ECO:0000256" key="1">
    <source>
        <dbReference type="ARBA" id="ARBA00022692"/>
    </source>
</evidence>
<organism evidence="5 6">
    <name type="scientific">Pseudomonas fragi</name>
    <dbReference type="NCBI Taxonomy" id="296"/>
    <lineage>
        <taxon>Bacteria</taxon>
        <taxon>Pseudomonadati</taxon>
        <taxon>Pseudomonadota</taxon>
        <taxon>Gammaproteobacteria</taxon>
        <taxon>Pseudomonadales</taxon>
        <taxon>Pseudomonadaceae</taxon>
        <taxon>Pseudomonas</taxon>
    </lineage>
</organism>
<feature type="transmembrane region" description="Helical" evidence="4">
    <location>
        <begin position="208"/>
        <end position="230"/>
    </location>
</feature>
<name>A0A266LVJ8_PSEFR</name>
<evidence type="ECO:0000256" key="2">
    <source>
        <dbReference type="ARBA" id="ARBA00022989"/>
    </source>
</evidence>
<dbReference type="InterPro" id="IPR036259">
    <property type="entry name" value="MFS_trans_sf"/>
</dbReference>
<proteinExistence type="predicted"/>
<feature type="transmembrane region" description="Helical" evidence="4">
    <location>
        <begin position="101"/>
        <end position="122"/>
    </location>
</feature>
<dbReference type="Pfam" id="PF07690">
    <property type="entry name" value="MFS_1"/>
    <property type="match status" value="1"/>
</dbReference>
<feature type="transmembrane region" description="Helical" evidence="4">
    <location>
        <begin position="47"/>
        <end position="69"/>
    </location>
</feature>
<dbReference type="RefSeq" id="WP_095029319.1">
    <property type="nucleotide sequence ID" value="NZ_NQKL01000008.1"/>
</dbReference>
<feature type="transmembrane region" description="Helical" evidence="4">
    <location>
        <begin position="134"/>
        <end position="158"/>
    </location>
</feature>
<evidence type="ECO:0000313" key="6">
    <source>
        <dbReference type="Proteomes" id="UP000216113"/>
    </source>
</evidence>
<keyword evidence="1 4" id="KW-0812">Transmembrane</keyword>
<feature type="transmembrane region" description="Helical" evidence="4">
    <location>
        <begin position="273"/>
        <end position="289"/>
    </location>
</feature>
<feature type="transmembrane region" description="Helical" evidence="4">
    <location>
        <begin position="164"/>
        <end position="182"/>
    </location>
</feature>
<dbReference type="AlphaFoldDB" id="A0A266LVJ8"/>
<evidence type="ECO:0000256" key="3">
    <source>
        <dbReference type="ARBA" id="ARBA00023136"/>
    </source>
</evidence>
<accession>A0A266LVJ8</accession>
<dbReference type="SUPFAM" id="SSF103473">
    <property type="entry name" value="MFS general substrate transporter"/>
    <property type="match status" value="1"/>
</dbReference>